<dbReference type="PANTHER" id="PTHR35526">
    <property type="entry name" value="ANTI-SIGMA-F FACTOR RSBW-RELATED"/>
    <property type="match status" value="1"/>
</dbReference>
<dbReference type="RefSeq" id="WP_257634221.1">
    <property type="nucleotide sequence ID" value="NZ_JANIIC010000048.1"/>
</dbReference>
<gene>
    <name evidence="4" type="ORF">NQU54_33020</name>
</gene>
<dbReference type="GO" id="GO:0005524">
    <property type="term" value="F:ATP binding"/>
    <property type="evidence" value="ECO:0007669"/>
    <property type="project" value="UniProtKB-KW"/>
</dbReference>
<dbReference type="InterPro" id="IPR003594">
    <property type="entry name" value="HATPase_dom"/>
</dbReference>
<keyword evidence="1" id="KW-0808">Transferase</keyword>
<dbReference type="GO" id="GO:0004674">
    <property type="term" value="F:protein serine/threonine kinase activity"/>
    <property type="evidence" value="ECO:0007669"/>
    <property type="project" value="UniProtKB-KW"/>
</dbReference>
<dbReference type="InterPro" id="IPR036890">
    <property type="entry name" value="HATPase_C_sf"/>
</dbReference>
<feature type="domain" description="Histidine kinase/HSP90-like ATPase" evidence="3">
    <location>
        <begin position="62"/>
        <end position="161"/>
    </location>
</feature>
<sequence>MSTIMTSPPPPRAHEGDSDPDPDEALRRVKEQERRSELPPLPSAPGLRVRRHARGVVARMTASAVTLGAVRELVGTVPVECGADREAAETAQLVVSELIGNAVRVCGDGVQLLVEAYASADRGVTVIVRDPRGDLLPTRRKTAMDSDDAECGRGLHLLDVLAPGWTVGRLPIGKQIRCHIEKGCSCGPNDECRHPHPIPSEIAPAAGVTVKAGVR</sequence>
<evidence type="ECO:0000313" key="5">
    <source>
        <dbReference type="Proteomes" id="UP001142400"/>
    </source>
</evidence>
<dbReference type="AlphaFoldDB" id="A0A9X2RYV3"/>
<organism evidence="4 5">
    <name type="scientific">Streptomyces malaysiensis subsp. samsunensis</name>
    <dbReference type="NCBI Taxonomy" id="459658"/>
    <lineage>
        <taxon>Bacteria</taxon>
        <taxon>Bacillati</taxon>
        <taxon>Actinomycetota</taxon>
        <taxon>Actinomycetes</taxon>
        <taxon>Kitasatosporales</taxon>
        <taxon>Streptomycetaceae</taxon>
        <taxon>Streptomyces</taxon>
        <taxon>Streptomyces violaceusniger group</taxon>
    </lineage>
</organism>
<accession>A0A9X2RYV3</accession>
<evidence type="ECO:0000259" key="3">
    <source>
        <dbReference type="Pfam" id="PF13581"/>
    </source>
</evidence>
<keyword evidence="4" id="KW-0067">ATP-binding</keyword>
<proteinExistence type="predicted"/>
<dbReference type="Pfam" id="PF13581">
    <property type="entry name" value="HATPase_c_2"/>
    <property type="match status" value="1"/>
</dbReference>
<feature type="compositionally biased region" description="Basic and acidic residues" evidence="2">
    <location>
        <begin position="24"/>
        <end position="37"/>
    </location>
</feature>
<dbReference type="EMBL" id="JANIIC010000048">
    <property type="protein sequence ID" value="MCQ8833745.1"/>
    <property type="molecule type" value="Genomic_DNA"/>
</dbReference>
<dbReference type="CDD" id="cd16936">
    <property type="entry name" value="HATPase_RsbW-like"/>
    <property type="match status" value="1"/>
</dbReference>
<keyword evidence="1" id="KW-0418">Kinase</keyword>
<comment type="caution">
    <text evidence="4">The sequence shown here is derived from an EMBL/GenBank/DDBJ whole genome shotgun (WGS) entry which is preliminary data.</text>
</comment>
<evidence type="ECO:0000256" key="2">
    <source>
        <dbReference type="SAM" id="MobiDB-lite"/>
    </source>
</evidence>
<evidence type="ECO:0000313" key="4">
    <source>
        <dbReference type="EMBL" id="MCQ8833745.1"/>
    </source>
</evidence>
<dbReference type="PANTHER" id="PTHR35526:SF3">
    <property type="entry name" value="ANTI-SIGMA-F FACTOR RSBW"/>
    <property type="match status" value="1"/>
</dbReference>
<feature type="region of interest" description="Disordered" evidence="2">
    <location>
        <begin position="1"/>
        <end position="46"/>
    </location>
</feature>
<keyword evidence="5" id="KW-1185">Reference proteome</keyword>
<name>A0A9X2RYV3_STRMQ</name>
<reference evidence="4" key="1">
    <citation type="submission" date="2022-06" db="EMBL/GenBank/DDBJ databases">
        <title>WGS of actinobacteria.</title>
        <authorList>
            <person name="Thawai C."/>
        </authorList>
    </citation>
    <scope>NUCLEOTIDE SEQUENCE</scope>
    <source>
        <strain evidence="4">DSM 42010</strain>
    </source>
</reference>
<keyword evidence="4" id="KW-0547">Nucleotide-binding</keyword>
<dbReference type="Proteomes" id="UP001142400">
    <property type="component" value="Unassembled WGS sequence"/>
</dbReference>
<evidence type="ECO:0000256" key="1">
    <source>
        <dbReference type="ARBA" id="ARBA00022527"/>
    </source>
</evidence>
<keyword evidence="1" id="KW-0723">Serine/threonine-protein kinase</keyword>
<dbReference type="Gene3D" id="3.30.565.10">
    <property type="entry name" value="Histidine kinase-like ATPase, C-terminal domain"/>
    <property type="match status" value="1"/>
</dbReference>
<protein>
    <submittedName>
        <fullName evidence="4">ATP-binding protein</fullName>
    </submittedName>
</protein>
<dbReference type="InterPro" id="IPR050267">
    <property type="entry name" value="Anti-sigma-factor_SerPK"/>
</dbReference>